<accession>A0ABU3Y407</accession>
<gene>
    <name evidence="5" type="ORF">RZN05_03730</name>
</gene>
<dbReference type="InterPro" id="IPR043594">
    <property type="entry name" value="HMGL"/>
</dbReference>
<keyword evidence="2" id="KW-0479">Metal-binding</keyword>
<comment type="caution">
    <text evidence="5">The sequence shown here is derived from an EMBL/GenBank/DDBJ whole genome shotgun (WGS) entry which is preliminary data.</text>
</comment>
<dbReference type="Gene3D" id="3.20.20.70">
    <property type="entry name" value="Aldolase class I"/>
    <property type="match status" value="1"/>
</dbReference>
<dbReference type="GO" id="GO:0016829">
    <property type="term" value="F:lyase activity"/>
    <property type="evidence" value="ECO:0007669"/>
    <property type="project" value="UniProtKB-KW"/>
</dbReference>
<dbReference type="PROSITE" id="PS50991">
    <property type="entry name" value="PYR_CT"/>
    <property type="match status" value="1"/>
</dbReference>
<dbReference type="Pfam" id="PF00682">
    <property type="entry name" value="HMGL-like"/>
    <property type="match status" value="1"/>
</dbReference>
<dbReference type="SUPFAM" id="SSF51569">
    <property type="entry name" value="Aldolase"/>
    <property type="match status" value="1"/>
</dbReference>
<proteinExistence type="inferred from homology"/>
<dbReference type="PANTHER" id="PTHR42738">
    <property type="entry name" value="HYDROXYMETHYLGLUTARYL-COA LYASE"/>
    <property type="match status" value="1"/>
</dbReference>
<reference evidence="5 6" key="1">
    <citation type="submission" date="2023-10" db="EMBL/GenBank/DDBJ databases">
        <title>Sphingomonas sp. HF-S4 16S ribosomal RNA gene Genome sequencing and assembly.</title>
        <authorList>
            <person name="Lee H."/>
        </authorList>
    </citation>
    <scope>NUCLEOTIDE SEQUENCE [LARGE SCALE GENOMIC DNA]</scope>
    <source>
        <strain evidence="5 6">HF-S4</strain>
    </source>
</reference>
<evidence type="ECO:0000313" key="6">
    <source>
        <dbReference type="Proteomes" id="UP001273531"/>
    </source>
</evidence>
<evidence type="ECO:0000256" key="3">
    <source>
        <dbReference type="ARBA" id="ARBA00023239"/>
    </source>
</evidence>
<sequence>MADPSFPDLTSPIDILVSEVGPRDGLQNVKAVMPIEARKAWISAEAAAGVREIEVGSFVPAKLLPQLEGTAEVVAHARTIPGLTVAVLVPNARGARDAIAAGAQKITLPLSVSETHSLRNLRRTHEQVIAEAAEIAAAIAALPAGERPHFEGSLSTAFGCTLEGAIPDAQILRLAEALMAAGCDEVGLADTSGYADPVSVRRLIGLLRGAVGEAAVQGIHLHNTRGLGLANVLAALDAGLTTVDSSLGGLGGCPFAPGASGNIVTEDLVFMLEAMGLRTGIDIGRLSAVRSILAQHLPGEPLYGFLPDAGVPLGFQPAGARKTEAA</sequence>
<keyword evidence="6" id="KW-1185">Reference proteome</keyword>
<dbReference type="Proteomes" id="UP001273531">
    <property type="component" value="Unassembled WGS sequence"/>
</dbReference>
<dbReference type="EMBL" id="JAWJEJ010000001">
    <property type="protein sequence ID" value="MDV3456080.1"/>
    <property type="molecule type" value="Genomic_DNA"/>
</dbReference>
<name>A0ABU3Y407_9SPHN</name>
<comment type="similarity">
    <text evidence="1">Belongs to the HMG-CoA lyase family.</text>
</comment>
<evidence type="ECO:0000256" key="2">
    <source>
        <dbReference type="ARBA" id="ARBA00022723"/>
    </source>
</evidence>
<dbReference type="InterPro" id="IPR000891">
    <property type="entry name" value="PYR_CT"/>
</dbReference>
<feature type="domain" description="Pyruvate carboxyltransferase" evidence="4">
    <location>
        <begin position="15"/>
        <end position="287"/>
    </location>
</feature>
<protein>
    <submittedName>
        <fullName evidence="5">Hydroxymethylglutaryl-CoA lyase</fullName>
    </submittedName>
</protein>
<dbReference type="RefSeq" id="WP_317225278.1">
    <property type="nucleotide sequence ID" value="NZ_JAWJEJ010000001.1"/>
</dbReference>
<evidence type="ECO:0000256" key="1">
    <source>
        <dbReference type="ARBA" id="ARBA00009405"/>
    </source>
</evidence>
<dbReference type="CDD" id="cd07938">
    <property type="entry name" value="DRE_TIM_HMGL"/>
    <property type="match status" value="1"/>
</dbReference>
<dbReference type="NCBIfam" id="NF004283">
    <property type="entry name" value="PRK05692.1"/>
    <property type="match status" value="1"/>
</dbReference>
<organism evidence="5 6">
    <name type="scientific">Sphingomonas agrestis</name>
    <dbReference type="NCBI Taxonomy" id="3080540"/>
    <lineage>
        <taxon>Bacteria</taxon>
        <taxon>Pseudomonadati</taxon>
        <taxon>Pseudomonadota</taxon>
        <taxon>Alphaproteobacteria</taxon>
        <taxon>Sphingomonadales</taxon>
        <taxon>Sphingomonadaceae</taxon>
        <taxon>Sphingomonas</taxon>
    </lineage>
</organism>
<evidence type="ECO:0000313" key="5">
    <source>
        <dbReference type="EMBL" id="MDV3456080.1"/>
    </source>
</evidence>
<dbReference type="PANTHER" id="PTHR42738:SF7">
    <property type="entry name" value="HYDROXYMETHYLGLUTARYL-COA LYASE"/>
    <property type="match status" value="1"/>
</dbReference>
<keyword evidence="3 5" id="KW-0456">Lyase</keyword>
<dbReference type="InterPro" id="IPR013785">
    <property type="entry name" value="Aldolase_TIM"/>
</dbReference>
<evidence type="ECO:0000259" key="4">
    <source>
        <dbReference type="PROSITE" id="PS50991"/>
    </source>
</evidence>